<dbReference type="KEGG" id="rhoz:GXP67_10775"/>
<dbReference type="PANTHER" id="PTHR34203:SF15">
    <property type="entry name" value="SLL1173 PROTEIN"/>
    <property type="match status" value="1"/>
</dbReference>
<evidence type="ECO:0000313" key="2">
    <source>
        <dbReference type="EMBL" id="QHT67098.1"/>
    </source>
</evidence>
<accession>A0A6C0GGH4</accession>
<evidence type="ECO:0000313" key="3">
    <source>
        <dbReference type="Proteomes" id="UP000480178"/>
    </source>
</evidence>
<gene>
    <name evidence="2" type="ORF">GXP67_10775</name>
</gene>
<reference evidence="2 3" key="1">
    <citation type="submission" date="2020-01" db="EMBL/GenBank/DDBJ databases">
        <authorList>
            <person name="Kim M.K."/>
        </authorList>
    </citation>
    <scope>NUCLEOTIDE SEQUENCE [LARGE SCALE GENOMIC DNA]</scope>
    <source>
        <strain evidence="2 3">172606-1</strain>
    </source>
</reference>
<dbReference type="InterPro" id="IPR052514">
    <property type="entry name" value="SAM-dependent_MTase"/>
</dbReference>
<protein>
    <submittedName>
        <fullName evidence="2">FkbM family methyltransferase</fullName>
    </submittedName>
</protein>
<dbReference type="GO" id="GO:0008168">
    <property type="term" value="F:methyltransferase activity"/>
    <property type="evidence" value="ECO:0007669"/>
    <property type="project" value="UniProtKB-KW"/>
</dbReference>
<keyword evidence="3" id="KW-1185">Reference proteome</keyword>
<dbReference type="GO" id="GO:0032259">
    <property type="term" value="P:methylation"/>
    <property type="evidence" value="ECO:0007669"/>
    <property type="project" value="UniProtKB-KW"/>
</dbReference>
<keyword evidence="2" id="KW-0808">Transferase</keyword>
<dbReference type="RefSeq" id="WP_162443141.1">
    <property type="nucleotide sequence ID" value="NZ_CP048222.1"/>
</dbReference>
<evidence type="ECO:0000259" key="1">
    <source>
        <dbReference type="Pfam" id="PF05050"/>
    </source>
</evidence>
<dbReference type="NCBIfam" id="TIGR01444">
    <property type="entry name" value="fkbM_fam"/>
    <property type="match status" value="1"/>
</dbReference>
<dbReference type="InterPro" id="IPR006342">
    <property type="entry name" value="FkbM_mtfrase"/>
</dbReference>
<organism evidence="2 3">
    <name type="scientific">Rhodocytophaga rosea</name>
    <dbReference type="NCBI Taxonomy" id="2704465"/>
    <lineage>
        <taxon>Bacteria</taxon>
        <taxon>Pseudomonadati</taxon>
        <taxon>Bacteroidota</taxon>
        <taxon>Cytophagia</taxon>
        <taxon>Cytophagales</taxon>
        <taxon>Rhodocytophagaceae</taxon>
        <taxon>Rhodocytophaga</taxon>
    </lineage>
</organism>
<dbReference type="SUPFAM" id="SSF53335">
    <property type="entry name" value="S-adenosyl-L-methionine-dependent methyltransferases"/>
    <property type="match status" value="1"/>
</dbReference>
<dbReference type="Gene3D" id="3.40.50.150">
    <property type="entry name" value="Vaccinia Virus protein VP39"/>
    <property type="match status" value="1"/>
</dbReference>
<dbReference type="AlphaFoldDB" id="A0A6C0GGH4"/>
<sequence>MQLFFKILFKDIYHLLATRNSREFLRLAFLHGDAPRYQLRKVSFLGYRFQVPDGLSFLWQFKEIFTDEAYKFHASHTIPVIYDCGANVGTSCLYFKRLYPQAKIRAFEADPQIAQLLEKNLQANGITDVSVVSKAVWIDEQGIEIGLEGADGASVFSQGKKITIPSVRLSQELQTEPYIDMLKIDIEGAETAVLEDCKDSLNQVGHIFIEYHAYLHQPQDLDKILHILTQNNFRYFIRDAQDRKSPFVAYYYKNNNGMDLQLNIFAYRVK</sequence>
<keyword evidence="2" id="KW-0489">Methyltransferase</keyword>
<dbReference type="Proteomes" id="UP000480178">
    <property type="component" value="Chromosome"/>
</dbReference>
<name>A0A6C0GGH4_9BACT</name>
<proteinExistence type="predicted"/>
<dbReference type="PANTHER" id="PTHR34203">
    <property type="entry name" value="METHYLTRANSFERASE, FKBM FAMILY PROTEIN"/>
    <property type="match status" value="1"/>
</dbReference>
<feature type="domain" description="Methyltransferase FkbM" evidence="1">
    <location>
        <begin position="83"/>
        <end position="235"/>
    </location>
</feature>
<dbReference type="Pfam" id="PF05050">
    <property type="entry name" value="Methyltransf_21"/>
    <property type="match status" value="1"/>
</dbReference>
<dbReference type="InterPro" id="IPR029063">
    <property type="entry name" value="SAM-dependent_MTases_sf"/>
</dbReference>
<dbReference type="EMBL" id="CP048222">
    <property type="protein sequence ID" value="QHT67098.1"/>
    <property type="molecule type" value="Genomic_DNA"/>
</dbReference>